<feature type="region of interest" description="Disordered" evidence="1">
    <location>
        <begin position="241"/>
        <end position="266"/>
    </location>
</feature>
<dbReference type="Proteomes" id="UP000807306">
    <property type="component" value="Unassembled WGS sequence"/>
</dbReference>
<comment type="caution">
    <text evidence="2">The sequence shown here is derived from an EMBL/GenBank/DDBJ whole genome shotgun (WGS) entry which is preliminary data.</text>
</comment>
<dbReference type="OrthoDB" id="2593747at2759"/>
<evidence type="ECO:0000313" key="2">
    <source>
        <dbReference type="EMBL" id="KAF9535074.1"/>
    </source>
</evidence>
<evidence type="ECO:0000256" key="1">
    <source>
        <dbReference type="SAM" id="MobiDB-lite"/>
    </source>
</evidence>
<name>A0A9P6EUS7_9AGAR</name>
<keyword evidence="3" id="KW-1185">Reference proteome</keyword>
<protein>
    <recommendedName>
        <fullName evidence="4">BTB domain-containing protein</fullName>
    </recommendedName>
</protein>
<proteinExistence type="predicted"/>
<evidence type="ECO:0000313" key="3">
    <source>
        <dbReference type="Proteomes" id="UP000807306"/>
    </source>
</evidence>
<dbReference type="SUPFAM" id="SSF54695">
    <property type="entry name" value="POZ domain"/>
    <property type="match status" value="1"/>
</dbReference>
<sequence>MDSGLATSDGASIRERHSLYFFKMVVFEVEGTLFHVPKDGFTILDPAFFDRFRGPTDEESSEEAPIVIKDTTAESFYGLLLVIYPFHQVKQTFTEWQGALDLATRWRLHAIRTKAITALSVRLANSPVGIARLAKYSLISSLLRDAYAQLVQQKTLSVEYFQGEPNTPDWETIARLISVQKKLGFTESKPLYNGYADAMPQIPLEKIVEELEITFGHEFQAIDNQSRQKFGCITVVRLPPHSPQVDQPVPRGSSRGRGMGRGIPSGVFTARRGIRGGLGD</sequence>
<evidence type="ECO:0008006" key="4">
    <source>
        <dbReference type="Google" id="ProtNLM"/>
    </source>
</evidence>
<reference evidence="2" key="1">
    <citation type="submission" date="2020-11" db="EMBL/GenBank/DDBJ databases">
        <authorList>
            <consortium name="DOE Joint Genome Institute"/>
            <person name="Ahrendt S."/>
            <person name="Riley R."/>
            <person name="Andreopoulos W."/>
            <person name="Labutti K."/>
            <person name="Pangilinan J."/>
            <person name="Ruiz-Duenas F.J."/>
            <person name="Barrasa J.M."/>
            <person name="Sanchez-Garcia M."/>
            <person name="Camarero S."/>
            <person name="Miyauchi S."/>
            <person name="Serrano A."/>
            <person name="Linde D."/>
            <person name="Babiker R."/>
            <person name="Drula E."/>
            <person name="Ayuso-Fernandez I."/>
            <person name="Pacheco R."/>
            <person name="Padilla G."/>
            <person name="Ferreira P."/>
            <person name="Barriuso J."/>
            <person name="Kellner H."/>
            <person name="Castanera R."/>
            <person name="Alfaro M."/>
            <person name="Ramirez L."/>
            <person name="Pisabarro A.G."/>
            <person name="Kuo A."/>
            <person name="Tritt A."/>
            <person name="Lipzen A."/>
            <person name="He G."/>
            <person name="Yan M."/>
            <person name="Ng V."/>
            <person name="Cullen D."/>
            <person name="Martin F."/>
            <person name="Rosso M.-N."/>
            <person name="Henrissat B."/>
            <person name="Hibbett D."/>
            <person name="Martinez A.T."/>
            <person name="Grigoriev I.V."/>
        </authorList>
    </citation>
    <scope>NUCLEOTIDE SEQUENCE</scope>
    <source>
        <strain evidence="2">CBS 506.95</strain>
    </source>
</reference>
<accession>A0A9P6EUS7</accession>
<dbReference type="AlphaFoldDB" id="A0A9P6EUS7"/>
<organism evidence="2 3">
    <name type="scientific">Crepidotus variabilis</name>
    <dbReference type="NCBI Taxonomy" id="179855"/>
    <lineage>
        <taxon>Eukaryota</taxon>
        <taxon>Fungi</taxon>
        <taxon>Dikarya</taxon>
        <taxon>Basidiomycota</taxon>
        <taxon>Agaricomycotina</taxon>
        <taxon>Agaricomycetes</taxon>
        <taxon>Agaricomycetidae</taxon>
        <taxon>Agaricales</taxon>
        <taxon>Agaricineae</taxon>
        <taxon>Crepidotaceae</taxon>
        <taxon>Crepidotus</taxon>
    </lineage>
</organism>
<dbReference type="EMBL" id="MU157825">
    <property type="protein sequence ID" value="KAF9535074.1"/>
    <property type="molecule type" value="Genomic_DNA"/>
</dbReference>
<gene>
    <name evidence="2" type="ORF">CPB83DRAFT_843433</name>
</gene>
<dbReference type="InterPro" id="IPR011333">
    <property type="entry name" value="SKP1/BTB/POZ_sf"/>
</dbReference>